<evidence type="ECO:0000313" key="2">
    <source>
        <dbReference type="EMBL" id="CAB4912900.1"/>
    </source>
</evidence>
<dbReference type="NCBIfam" id="NF047719">
    <property type="entry name" value="SCO6745_fam_HTH"/>
    <property type="match status" value="1"/>
</dbReference>
<dbReference type="AlphaFoldDB" id="A0A6J7H9A1"/>
<dbReference type="Pfam" id="PF21863">
    <property type="entry name" value="HTH_67"/>
    <property type="match status" value="1"/>
</dbReference>
<reference evidence="2" key="1">
    <citation type="submission" date="2020-05" db="EMBL/GenBank/DDBJ databases">
        <authorList>
            <person name="Chiriac C."/>
            <person name="Salcher M."/>
            <person name="Ghai R."/>
            <person name="Kavagutti S V."/>
        </authorList>
    </citation>
    <scope>NUCLEOTIDE SEQUENCE</scope>
</reference>
<dbReference type="InterPro" id="IPR054058">
    <property type="entry name" value="HTH_67"/>
</dbReference>
<dbReference type="EMBL" id="CAFBMO010000058">
    <property type="protein sequence ID" value="CAB4912900.1"/>
    <property type="molecule type" value="Genomic_DNA"/>
</dbReference>
<organism evidence="2">
    <name type="scientific">freshwater metagenome</name>
    <dbReference type="NCBI Taxonomy" id="449393"/>
    <lineage>
        <taxon>unclassified sequences</taxon>
        <taxon>metagenomes</taxon>
        <taxon>ecological metagenomes</taxon>
    </lineage>
</organism>
<gene>
    <name evidence="1" type="ORF">UFOPK1908_01075</name>
    <name evidence="2" type="ORF">UFOPK3576_01245</name>
</gene>
<name>A0A6J7H9A1_9ZZZZ</name>
<accession>A0A6J7H9A1</accession>
<proteinExistence type="predicted"/>
<dbReference type="EMBL" id="CAEZVB010000053">
    <property type="protein sequence ID" value="CAB4624407.1"/>
    <property type="molecule type" value="Genomic_DNA"/>
</dbReference>
<sequence length="247" mass="26710">MATSELISFVEQTYPLINKVGGAYYFTPETLSYGKSIGLNGLQFYFGGRGGVLGDVEEPVVTSAFAYFAPSMVKKFWDSATAVMPPRDIAREHFKCAHEFGRNLIGAVEGLVEFNEIATKVRSTIDPAGLALYAGLAGEPMPADPQAAAYQHIMVLREYRGSAHILAIVSTGIDIHAADVISSPEHSKVHGFADGELPNPTAEDRECMKRADSLTNELTAKAYAVLTPAEREHFTDTLTNIANQLPA</sequence>
<protein>
    <submittedName>
        <fullName evidence="2">Unannotated protein</fullName>
    </submittedName>
</protein>
<evidence type="ECO:0000313" key="1">
    <source>
        <dbReference type="EMBL" id="CAB4624407.1"/>
    </source>
</evidence>